<dbReference type="InterPro" id="IPR036237">
    <property type="entry name" value="Xyl_isomerase-like_sf"/>
</dbReference>
<evidence type="ECO:0000313" key="2">
    <source>
        <dbReference type="EMBL" id="GAA3639171.1"/>
    </source>
</evidence>
<dbReference type="Gene3D" id="3.20.20.150">
    <property type="entry name" value="Divalent-metal-dependent TIM barrel enzymes"/>
    <property type="match status" value="1"/>
</dbReference>
<keyword evidence="3" id="KW-1185">Reference proteome</keyword>
<dbReference type="Proteomes" id="UP001501490">
    <property type="component" value="Unassembled WGS sequence"/>
</dbReference>
<protein>
    <submittedName>
        <fullName evidence="2">Sugar phosphate isomerase/epimerase</fullName>
    </submittedName>
</protein>
<reference evidence="3" key="1">
    <citation type="journal article" date="2019" name="Int. J. Syst. Evol. Microbiol.">
        <title>The Global Catalogue of Microorganisms (GCM) 10K type strain sequencing project: providing services to taxonomists for standard genome sequencing and annotation.</title>
        <authorList>
            <consortium name="The Broad Institute Genomics Platform"/>
            <consortium name="The Broad Institute Genome Sequencing Center for Infectious Disease"/>
            <person name="Wu L."/>
            <person name="Ma J."/>
        </authorList>
    </citation>
    <scope>NUCLEOTIDE SEQUENCE [LARGE SCALE GENOMIC DNA]</scope>
    <source>
        <strain evidence="3">JCM 16929</strain>
    </source>
</reference>
<feature type="domain" description="Xylose isomerase-like TIM barrel" evidence="1">
    <location>
        <begin position="26"/>
        <end position="227"/>
    </location>
</feature>
<sequence>MTQPQLSIQLYTVNDQLVADPDGTLARLAEMGLTQVEAYAFVDRAESLAEAFERHALHARTGHAHLLSDELRFGDRVIPVFAHDEIFAAAKTLGMEYVIDPMVGLDRWLDADQISATAARLNAAAETAAGHGLRVGYHNHAQEFAATIDGRSGYEFFVDQLRDDVVLELDVFWAATAKVDVTALLGRLGDRVKALHVKDGYVGVNPFTPDAAPFDKAELDQRSAGQGELPMLDYLAAAPGCEFAVIEFDHFAGDMFDGVQGSVDFFHANGIK</sequence>
<dbReference type="PANTHER" id="PTHR12110">
    <property type="entry name" value="HYDROXYPYRUVATE ISOMERASE"/>
    <property type="match status" value="1"/>
</dbReference>
<evidence type="ECO:0000313" key="3">
    <source>
        <dbReference type="Proteomes" id="UP001501490"/>
    </source>
</evidence>
<dbReference type="InterPro" id="IPR013022">
    <property type="entry name" value="Xyl_isomerase-like_TIM-brl"/>
</dbReference>
<dbReference type="PANTHER" id="PTHR12110:SF41">
    <property type="entry name" value="INOSOSE DEHYDRATASE"/>
    <property type="match status" value="1"/>
</dbReference>
<gene>
    <name evidence="2" type="ORF">GCM10022236_47050</name>
</gene>
<organism evidence="2 3">
    <name type="scientific">Microlunatus ginsengisoli</name>
    <dbReference type="NCBI Taxonomy" id="363863"/>
    <lineage>
        <taxon>Bacteria</taxon>
        <taxon>Bacillati</taxon>
        <taxon>Actinomycetota</taxon>
        <taxon>Actinomycetes</taxon>
        <taxon>Propionibacteriales</taxon>
        <taxon>Propionibacteriaceae</taxon>
        <taxon>Microlunatus</taxon>
    </lineage>
</organism>
<dbReference type="Pfam" id="PF01261">
    <property type="entry name" value="AP_endonuc_2"/>
    <property type="match status" value="1"/>
</dbReference>
<evidence type="ECO:0000259" key="1">
    <source>
        <dbReference type="Pfam" id="PF01261"/>
    </source>
</evidence>
<dbReference type="GO" id="GO:0016853">
    <property type="term" value="F:isomerase activity"/>
    <property type="evidence" value="ECO:0007669"/>
    <property type="project" value="UniProtKB-KW"/>
</dbReference>
<keyword evidence="2" id="KW-0413">Isomerase</keyword>
<name>A0ABP7AT02_9ACTN</name>
<comment type="caution">
    <text evidence="2">The sequence shown here is derived from an EMBL/GenBank/DDBJ whole genome shotgun (WGS) entry which is preliminary data.</text>
</comment>
<accession>A0ABP7AT02</accession>
<dbReference type="RefSeq" id="WP_344809222.1">
    <property type="nucleotide sequence ID" value="NZ_BAABAB010000050.1"/>
</dbReference>
<dbReference type="InterPro" id="IPR050312">
    <property type="entry name" value="IolE/XylAMocC-like"/>
</dbReference>
<dbReference type="EMBL" id="BAABAB010000050">
    <property type="protein sequence ID" value="GAA3639171.1"/>
    <property type="molecule type" value="Genomic_DNA"/>
</dbReference>
<proteinExistence type="predicted"/>
<dbReference type="SUPFAM" id="SSF51658">
    <property type="entry name" value="Xylose isomerase-like"/>
    <property type="match status" value="1"/>
</dbReference>